<dbReference type="InterPro" id="IPR059112">
    <property type="entry name" value="CysZ/EI24"/>
</dbReference>
<evidence type="ECO:0000256" key="1">
    <source>
        <dbReference type="ARBA" id="ARBA00004141"/>
    </source>
</evidence>
<evidence type="ECO:0000256" key="6">
    <source>
        <dbReference type="ARBA" id="ARBA00022692"/>
    </source>
</evidence>
<dbReference type="EMBL" id="JADIMZ010000127">
    <property type="protein sequence ID" value="MBO8433316.1"/>
    <property type="molecule type" value="Genomic_DNA"/>
</dbReference>
<evidence type="ECO:0000256" key="9">
    <source>
        <dbReference type="ARBA" id="ARBA00023136"/>
    </source>
</evidence>
<evidence type="ECO:0000256" key="3">
    <source>
        <dbReference type="ARBA" id="ARBA00022475"/>
    </source>
</evidence>
<dbReference type="GO" id="GO:0005886">
    <property type="term" value="C:plasma membrane"/>
    <property type="evidence" value="ECO:0007669"/>
    <property type="project" value="TreeGrafter"/>
</dbReference>
<proteinExistence type="predicted"/>
<keyword evidence="2" id="KW-0813">Transport</keyword>
<comment type="caution">
    <text evidence="11">The sequence shown here is derived from an EMBL/GenBank/DDBJ whole genome shotgun (WGS) entry which is preliminary data.</text>
</comment>
<sequence length="289" mass="32564">MGKRNFFTEFGRGVKAYGLAFKMLFTSRFAWFMIFPVLAWILFFCLGGLLVGWLGNPVEEWIHEGITNWVGNIAWLHNAGAVVAFIFRVLIRFAYFMLFLSVGGYLILIVLSPIYSWLSERTETALTGKEYPFRLGRFLREMLRGILIAIRNTFFQLLVTVILMLMSFIPLIGLLTPFLLFLSSAYFYGFSFVDYTIERRYLLVRESVSYVNRNIGFVMGIGLPFAAALLLPWGQFLVCGFVSLASVMAATVAVCENDSKTLPSEQTCSATKSAQECGTDPKTLPPSQA</sequence>
<gene>
    <name evidence="11" type="ORF">IAB08_08520</name>
</gene>
<dbReference type="PANTHER" id="PTHR37468">
    <property type="entry name" value="SULFATE TRANSPORTER CYSZ"/>
    <property type="match status" value="1"/>
</dbReference>
<dbReference type="PANTHER" id="PTHR37468:SF1">
    <property type="entry name" value="SULFATE TRANSPORTER CYSZ"/>
    <property type="match status" value="1"/>
</dbReference>
<evidence type="ECO:0000256" key="4">
    <source>
        <dbReference type="ARBA" id="ARBA00022519"/>
    </source>
</evidence>
<keyword evidence="7 10" id="KW-1133">Transmembrane helix</keyword>
<dbReference type="GO" id="GO:0019344">
    <property type="term" value="P:cysteine biosynthetic process"/>
    <property type="evidence" value="ECO:0007669"/>
    <property type="project" value="TreeGrafter"/>
</dbReference>
<accession>A0A9D9DTE4</accession>
<feature type="transmembrane region" description="Helical" evidence="10">
    <location>
        <begin position="210"/>
        <end position="229"/>
    </location>
</feature>
<feature type="transmembrane region" description="Helical" evidence="10">
    <location>
        <begin position="29"/>
        <end position="54"/>
    </location>
</feature>
<evidence type="ECO:0000313" key="11">
    <source>
        <dbReference type="EMBL" id="MBO8433316.1"/>
    </source>
</evidence>
<dbReference type="GO" id="GO:0009675">
    <property type="term" value="F:high-affinity sulfate:proton symporter activity"/>
    <property type="evidence" value="ECO:0007669"/>
    <property type="project" value="TreeGrafter"/>
</dbReference>
<dbReference type="Pfam" id="PF07264">
    <property type="entry name" value="EI24"/>
    <property type="match status" value="1"/>
</dbReference>
<dbReference type="GO" id="GO:0000103">
    <property type="term" value="P:sulfate assimilation"/>
    <property type="evidence" value="ECO:0007669"/>
    <property type="project" value="TreeGrafter"/>
</dbReference>
<feature type="transmembrane region" description="Helical" evidence="10">
    <location>
        <begin position="93"/>
        <end position="118"/>
    </location>
</feature>
<comment type="subcellular location">
    <subcellularLocation>
        <location evidence="1">Membrane</location>
        <topology evidence="1">Multi-pass membrane protein</topology>
    </subcellularLocation>
</comment>
<dbReference type="Proteomes" id="UP000823612">
    <property type="component" value="Unassembled WGS sequence"/>
</dbReference>
<feature type="transmembrane region" description="Helical" evidence="10">
    <location>
        <begin position="143"/>
        <end position="165"/>
    </location>
</feature>
<keyword evidence="3" id="KW-1003">Cell membrane</keyword>
<keyword evidence="4" id="KW-0997">Cell inner membrane</keyword>
<name>A0A9D9DTE4_9BACT</name>
<dbReference type="InterPro" id="IPR050480">
    <property type="entry name" value="CysZ-like"/>
</dbReference>
<evidence type="ECO:0000256" key="7">
    <source>
        <dbReference type="ARBA" id="ARBA00022989"/>
    </source>
</evidence>
<evidence type="ECO:0000256" key="5">
    <source>
        <dbReference type="ARBA" id="ARBA00022605"/>
    </source>
</evidence>
<keyword evidence="5" id="KW-0028">Amino-acid biosynthesis</keyword>
<evidence type="ECO:0000313" key="12">
    <source>
        <dbReference type="Proteomes" id="UP000823612"/>
    </source>
</evidence>
<dbReference type="AlphaFoldDB" id="A0A9D9DTE4"/>
<keyword evidence="8" id="KW-0764">Sulfate transport</keyword>
<protein>
    <submittedName>
        <fullName evidence="11">EI24 domain-containing protein</fullName>
    </submittedName>
</protein>
<evidence type="ECO:0000256" key="2">
    <source>
        <dbReference type="ARBA" id="ARBA00022448"/>
    </source>
</evidence>
<organism evidence="11 12">
    <name type="scientific">Candidatus Pullibacteroides excrementavium</name>
    <dbReference type="NCBI Taxonomy" id="2840905"/>
    <lineage>
        <taxon>Bacteria</taxon>
        <taxon>Pseudomonadati</taxon>
        <taxon>Bacteroidota</taxon>
        <taxon>Bacteroidia</taxon>
        <taxon>Bacteroidales</taxon>
        <taxon>Candidatus Pullibacteroides</taxon>
    </lineage>
</organism>
<reference evidence="11" key="2">
    <citation type="journal article" date="2021" name="PeerJ">
        <title>Extensive microbial diversity within the chicken gut microbiome revealed by metagenomics and culture.</title>
        <authorList>
            <person name="Gilroy R."/>
            <person name="Ravi A."/>
            <person name="Getino M."/>
            <person name="Pursley I."/>
            <person name="Horton D.L."/>
            <person name="Alikhan N.F."/>
            <person name="Baker D."/>
            <person name="Gharbi K."/>
            <person name="Hall N."/>
            <person name="Watson M."/>
            <person name="Adriaenssens E.M."/>
            <person name="Foster-Nyarko E."/>
            <person name="Jarju S."/>
            <person name="Secka A."/>
            <person name="Antonio M."/>
            <person name="Oren A."/>
            <person name="Chaudhuri R.R."/>
            <person name="La Ragione R."/>
            <person name="Hildebrand F."/>
            <person name="Pallen M.J."/>
        </authorList>
    </citation>
    <scope>NUCLEOTIDE SEQUENCE</scope>
    <source>
        <strain evidence="11">2889</strain>
    </source>
</reference>
<keyword evidence="6 10" id="KW-0812">Transmembrane</keyword>
<reference evidence="11" key="1">
    <citation type="submission" date="2020-10" db="EMBL/GenBank/DDBJ databases">
        <authorList>
            <person name="Gilroy R."/>
        </authorList>
    </citation>
    <scope>NUCLEOTIDE SEQUENCE</scope>
    <source>
        <strain evidence="11">2889</strain>
    </source>
</reference>
<evidence type="ECO:0000256" key="10">
    <source>
        <dbReference type="SAM" id="Phobius"/>
    </source>
</evidence>
<feature type="transmembrane region" description="Helical" evidence="10">
    <location>
        <begin position="66"/>
        <end position="87"/>
    </location>
</feature>
<feature type="transmembrane region" description="Helical" evidence="10">
    <location>
        <begin position="171"/>
        <end position="189"/>
    </location>
</feature>
<evidence type="ECO:0000256" key="8">
    <source>
        <dbReference type="ARBA" id="ARBA00023032"/>
    </source>
</evidence>
<keyword evidence="9 10" id="KW-0472">Membrane</keyword>